<accession>A0ABX5SJB0</accession>
<dbReference type="Gene3D" id="3.20.20.20">
    <property type="entry name" value="Dihydropteroate synthase-like"/>
    <property type="match status" value="1"/>
</dbReference>
<evidence type="ECO:0000256" key="4">
    <source>
        <dbReference type="ARBA" id="ARBA00009503"/>
    </source>
</evidence>
<dbReference type="EMBL" id="CP037939">
    <property type="protein sequence ID" value="QBR47457.1"/>
    <property type="molecule type" value="Genomic_DNA"/>
</dbReference>
<comment type="pathway">
    <text evidence="3">Cofactor biosynthesis; tetrahydrofolate biosynthesis; 7,8-dihydrofolate from 2-amino-4-hydroxy-6-hydroxymethyl-7,8-dihydropteridine diphosphate and 4-aminobenzoate: step 1/2.</text>
</comment>
<keyword evidence="8" id="KW-0479">Metal-binding</keyword>
<gene>
    <name evidence="13" type="primary">folP</name>
    <name evidence="13" type="ORF">EW139_04725</name>
</gene>
<name>A0ABX5SJB0_9LACO</name>
<dbReference type="PANTHER" id="PTHR20941">
    <property type="entry name" value="FOLATE SYNTHESIS PROTEINS"/>
    <property type="match status" value="1"/>
</dbReference>
<organism evidence="13 14">
    <name type="scientific">Leuconostoc kimchii</name>
    <dbReference type="NCBI Taxonomy" id="136609"/>
    <lineage>
        <taxon>Bacteria</taxon>
        <taxon>Bacillati</taxon>
        <taxon>Bacillota</taxon>
        <taxon>Bacilli</taxon>
        <taxon>Lactobacillales</taxon>
        <taxon>Lactobacillaceae</taxon>
        <taxon>Leuconostoc</taxon>
    </lineage>
</organism>
<protein>
    <recommendedName>
        <fullName evidence="6">Dihydropteroate synthase</fullName>
        <ecNumber evidence="5">2.5.1.15</ecNumber>
    </recommendedName>
    <alternativeName>
        <fullName evidence="11">Dihydropteroate pyrophosphorylase</fullName>
    </alternativeName>
</protein>
<dbReference type="InterPro" id="IPR006390">
    <property type="entry name" value="DHP_synth_dom"/>
</dbReference>
<evidence type="ECO:0000313" key="13">
    <source>
        <dbReference type="EMBL" id="QBR47457.1"/>
    </source>
</evidence>
<comment type="catalytic activity">
    <reaction evidence="1">
        <text>(7,8-dihydropterin-6-yl)methyl diphosphate + 4-aminobenzoate = 7,8-dihydropteroate + diphosphate</text>
        <dbReference type="Rhea" id="RHEA:19949"/>
        <dbReference type="ChEBI" id="CHEBI:17836"/>
        <dbReference type="ChEBI" id="CHEBI:17839"/>
        <dbReference type="ChEBI" id="CHEBI:33019"/>
        <dbReference type="ChEBI" id="CHEBI:72950"/>
        <dbReference type="EC" id="2.5.1.15"/>
    </reaction>
</comment>
<dbReference type="Proteomes" id="UP000295756">
    <property type="component" value="Chromosome"/>
</dbReference>
<dbReference type="GO" id="GO:0004156">
    <property type="term" value="F:dihydropteroate synthase activity"/>
    <property type="evidence" value="ECO:0007669"/>
    <property type="project" value="UniProtKB-EC"/>
</dbReference>
<dbReference type="PANTHER" id="PTHR20941:SF1">
    <property type="entry name" value="FOLIC ACID SYNTHESIS PROTEIN FOL1"/>
    <property type="match status" value="1"/>
</dbReference>
<evidence type="ECO:0000313" key="14">
    <source>
        <dbReference type="Proteomes" id="UP000295756"/>
    </source>
</evidence>
<dbReference type="NCBIfam" id="TIGR01496">
    <property type="entry name" value="DHPS"/>
    <property type="match status" value="1"/>
</dbReference>
<evidence type="ECO:0000256" key="8">
    <source>
        <dbReference type="ARBA" id="ARBA00022723"/>
    </source>
</evidence>
<comment type="similarity">
    <text evidence="4">Belongs to the DHPS family.</text>
</comment>
<dbReference type="PROSITE" id="PS50972">
    <property type="entry name" value="PTERIN_BINDING"/>
    <property type="match status" value="1"/>
</dbReference>
<keyword evidence="10" id="KW-0289">Folate biosynthesis</keyword>
<evidence type="ECO:0000259" key="12">
    <source>
        <dbReference type="PROSITE" id="PS50972"/>
    </source>
</evidence>
<evidence type="ECO:0000256" key="3">
    <source>
        <dbReference type="ARBA" id="ARBA00004763"/>
    </source>
</evidence>
<keyword evidence="14" id="KW-1185">Reference proteome</keyword>
<comment type="cofactor">
    <cofactor evidence="2">
        <name>Mg(2+)</name>
        <dbReference type="ChEBI" id="CHEBI:18420"/>
    </cofactor>
</comment>
<evidence type="ECO:0000256" key="11">
    <source>
        <dbReference type="ARBA" id="ARBA00030193"/>
    </source>
</evidence>
<sequence>MMIDIKTPTNAVLFAMQSRGEGVLLQFDQVTYQLGVTLSELSAIRVESNYWVTRGAAITLQTLSNSHALQRWLSQNDYVWQVGSHTLYDASGVIYGVLNVSPESFYNGEFVSTKVDTMVSRAGEMLTLGADVIEVGGQTTKPGYVELTTTEEISRISPVIKGIKQRFPEAIIAVDTYKYEVMVMAVALGVDIINDVNGFVDDERKGPFLAKKKVGLLTMWNPRKQAVTHLQQEMHDWFAENLTILTAYGIDRRRIALDPGVGYAKNSNVHQDLAMMNTIAHLQDFRRPIMTAVANKGWAKFLLDLPKNKRADVSLIAANEMFRRGARILRVHDVQSAKQMVQVVQAISGSF</sequence>
<feature type="domain" description="Pterin-binding" evidence="12">
    <location>
        <begin position="92"/>
        <end position="342"/>
    </location>
</feature>
<dbReference type="EC" id="2.5.1.15" evidence="5"/>
<evidence type="ECO:0000256" key="6">
    <source>
        <dbReference type="ARBA" id="ARBA00016919"/>
    </source>
</evidence>
<keyword evidence="7 13" id="KW-0808">Transferase</keyword>
<dbReference type="Pfam" id="PF00809">
    <property type="entry name" value="Pterin_bind"/>
    <property type="match status" value="1"/>
</dbReference>
<evidence type="ECO:0000256" key="5">
    <source>
        <dbReference type="ARBA" id="ARBA00012458"/>
    </source>
</evidence>
<dbReference type="InterPro" id="IPR045031">
    <property type="entry name" value="DHP_synth-like"/>
</dbReference>
<reference evidence="13 14" key="1">
    <citation type="submission" date="2019-03" db="EMBL/GenBank/DDBJ databases">
        <title>Complete Genome Sequence of Leuconostoc kimchii strain NKJ218 Isolated from Homemade Kimchi.</title>
        <authorList>
            <person name="Jung J.Y."/>
            <person name="Jin H.M."/>
            <person name="Jung J.-W."/>
            <person name="Lee S.-Y."/>
            <person name="Ryu B.-G."/>
            <person name="Han S.-S."/>
            <person name="Kang H.K."/>
            <person name="Choi H.W."/>
            <person name="Chung E.J."/>
            <person name="Choi K.-M."/>
        </authorList>
    </citation>
    <scope>NUCLEOTIDE SEQUENCE [LARGE SCALE GENOMIC DNA]</scope>
    <source>
        <strain evidence="13 14">NKJ218</strain>
    </source>
</reference>
<proteinExistence type="inferred from homology"/>
<evidence type="ECO:0000256" key="7">
    <source>
        <dbReference type="ARBA" id="ARBA00022679"/>
    </source>
</evidence>
<evidence type="ECO:0000256" key="10">
    <source>
        <dbReference type="ARBA" id="ARBA00022909"/>
    </source>
</evidence>
<evidence type="ECO:0000256" key="1">
    <source>
        <dbReference type="ARBA" id="ARBA00000012"/>
    </source>
</evidence>
<dbReference type="InterPro" id="IPR011005">
    <property type="entry name" value="Dihydropteroate_synth-like_sf"/>
</dbReference>
<dbReference type="RefSeq" id="WP_013102349.1">
    <property type="nucleotide sequence ID" value="NZ_CP037939.1"/>
</dbReference>
<evidence type="ECO:0000256" key="2">
    <source>
        <dbReference type="ARBA" id="ARBA00001946"/>
    </source>
</evidence>
<dbReference type="InterPro" id="IPR000489">
    <property type="entry name" value="Pterin-binding_dom"/>
</dbReference>
<keyword evidence="9" id="KW-0460">Magnesium</keyword>
<evidence type="ECO:0000256" key="9">
    <source>
        <dbReference type="ARBA" id="ARBA00022842"/>
    </source>
</evidence>
<dbReference type="SUPFAM" id="SSF51717">
    <property type="entry name" value="Dihydropteroate synthetase-like"/>
    <property type="match status" value="1"/>
</dbReference>